<sequence>MIVKIEIDGIEYNGTYCVSKDIVYVNYGIADQKKGYTSGNVKATAEMLLRELIREKNQS</sequence>
<proteinExistence type="predicted"/>
<accession>A0A850QTV4</accession>
<dbReference type="RefSeq" id="WP_138261430.1">
    <property type="nucleotide sequence ID" value="NZ_VANF01000097.1"/>
</dbReference>
<name>A0A850QTV4_PHODD</name>
<evidence type="ECO:0000313" key="2">
    <source>
        <dbReference type="Proteomes" id="UP000533429"/>
    </source>
</evidence>
<comment type="caution">
    <text evidence="1">The sequence shown here is derived from an EMBL/GenBank/DDBJ whole genome shotgun (WGS) entry which is preliminary data.</text>
</comment>
<gene>
    <name evidence="1" type="ORF">HWA77_14050</name>
</gene>
<dbReference type="EMBL" id="JABXOR010000881">
    <property type="protein sequence ID" value="NVP01334.1"/>
    <property type="molecule type" value="Genomic_DNA"/>
</dbReference>
<dbReference type="AlphaFoldDB" id="A0A850QTV4"/>
<organism evidence="1 2">
    <name type="scientific">Photobacterium damselae subsp. damselae</name>
    <name type="common">Listonella damsela</name>
    <dbReference type="NCBI Taxonomy" id="85581"/>
    <lineage>
        <taxon>Bacteria</taxon>
        <taxon>Pseudomonadati</taxon>
        <taxon>Pseudomonadota</taxon>
        <taxon>Gammaproteobacteria</taxon>
        <taxon>Vibrionales</taxon>
        <taxon>Vibrionaceae</taxon>
        <taxon>Photobacterium</taxon>
    </lineage>
</organism>
<protein>
    <submittedName>
        <fullName evidence="1">Uncharacterized protein</fullName>
    </submittedName>
</protein>
<dbReference type="Proteomes" id="UP000533429">
    <property type="component" value="Unassembled WGS sequence"/>
</dbReference>
<reference evidence="1 2" key="1">
    <citation type="submission" date="2020-06" db="EMBL/GenBank/DDBJ databases">
        <title>Photobacterium damselae subsp. damselae comparative genomics.</title>
        <authorList>
            <person name="Osorio C.R."/>
        </authorList>
    </citation>
    <scope>NUCLEOTIDE SEQUENCE [LARGE SCALE GENOMIC DNA]</scope>
    <source>
        <strain evidence="1 2">TW250/03</strain>
    </source>
</reference>
<evidence type="ECO:0000313" key="1">
    <source>
        <dbReference type="EMBL" id="NVP01334.1"/>
    </source>
</evidence>